<dbReference type="RefSeq" id="XP_007312669.1">
    <property type="nucleotide sequence ID" value="XM_007312607.1"/>
</dbReference>
<dbReference type="AlphaFoldDB" id="F8NF71"/>
<proteinExistence type="predicted"/>
<dbReference type="Proteomes" id="UP000008064">
    <property type="component" value="Unassembled WGS sequence"/>
</dbReference>
<gene>
    <name evidence="1" type="ORF">SERLADRAFT_444442</name>
</gene>
<dbReference type="KEGG" id="sla:SERLADRAFT_444442"/>
<organism>
    <name type="scientific">Serpula lacrymans var. lacrymans (strain S7.9)</name>
    <name type="common">Dry rot fungus</name>
    <dbReference type="NCBI Taxonomy" id="578457"/>
    <lineage>
        <taxon>Eukaryota</taxon>
        <taxon>Fungi</taxon>
        <taxon>Dikarya</taxon>
        <taxon>Basidiomycota</taxon>
        <taxon>Agaricomycotina</taxon>
        <taxon>Agaricomycetes</taxon>
        <taxon>Agaricomycetidae</taxon>
        <taxon>Boletales</taxon>
        <taxon>Coniophorineae</taxon>
        <taxon>Serpulaceae</taxon>
        <taxon>Serpula</taxon>
    </lineage>
</organism>
<dbReference type="HOGENOM" id="CLU_2544011_0_0_1"/>
<reference evidence="1" key="1">
    <citation type="submission" date="2011-04" db="EMBL/GenBank/DDBJ databases">
        <title>Evolution of plant cell wall degrading machinery underlies the functional diversity of forest fungi.</title>
        <authorList>
            <consortium name="US DOE Joint Genome Institute (JGI-PGF)"/>
            <person name="Eastwood D.C."/>
            <person name="Floudas D."/>
            <person name="Binder M."/>
            <person name="Majcherczyk A."/>
            <person name="Schneider P."/>
            <person name="Aerts A."/>
            <person name="Asiegbu F.O."/>
            <person name="Baker S.E."/>
            <person name="Barry K."/>
            <person name="Bendiksby M."/>
            <person name="Blumentritt M."/>
            <person name="Coutinho P.M."/>
            <person name="Cullen D."/>
            <person name="Cullen D."/>
            <person name="Gathman A."/>
            <person name="Goodell B."/>
            <person name="Henrissat B."/>
            <person name="Ihrmark K."/>
            <person name="Kauserud H."/>
            <person name="Kohler A."/>
            <person name="LaButti K."/>
            <person name="Lapidus A."/>
            <person name="Lavin J.L."/>
            <person name="Lee Y.-H."/>
            <person name="Lindquist E."/>
            <person name="Lilly W."/>
            <person name="Lucas S."/>
            <person name="Morin E."/>
            <person name="Murat C."/>
            <person name="Oguiza J.A."/>
            <person name="Park J."/>
            <person name="Pisabarro A.G."/>
            <person name="Riley R."/>
            <person name="Rosling A."/>
            <person name="Salamov A."/>
            <person name="Schmidt O."/>
            <person name="Schmutz J."/>
            <person name="Skrede I."/>
            <person name="Stenlid J."/>
            <person name="Wiebenga A."/>
            <person name="Xie X."/>
            <person name="Kues U."/>
            <person name="Hibbett D.S."/>
            <person name="Hoffmeister D."/>
            <person name="Hogberg N."/>
            <person name="Martin F."/>
            <person name="Grigoriev I.V."/>
            <person name="Watkinson S.C."/>
        </authorList>
    </citation>
    <scope>NUCLEOTIDE SEQUENCE</scope>
    <source>
        <strain evidence="1">S7.9</strain>
    </source>
</reference>
<evidence type="ECO:0000313" key="1">
    <source>
        <dbReference type="EMBL" id="EGO30785.1"/>
    </source>
</evidence>
<dbReference type="GeneID" id="18816095"/>
<name>F8NF71_SERL9</name>
<dbReference type="EMBL" id="GL945428">
    <property type="protein sequence ID" value="EGO30785.1"/>
    <property type="molecule type" value="Genomic_DNA"/>
</dbReference>
<accession>F8NF71</accession>
<protein>
    <submittedName>
        <fullName evidence="1">Uncharacterized protein</fullName>
    </submittedName>
</protein>
<sequence length="83" mass="9641">MLLKEIKFNEGSWSSTKIDKPVTEYSPFQLRLPEPTKVNIHTLRTSQTRPVSPIVFASQTSRRRSPFHMKSIAFAKTIIYVYI</sequence>